<reference evidence="1 2" key="1">
    <citation type="journal article" date="2018" name="Front. Plant Sci.">
        <title>Red Clover (Trifolium pratense) and Zigzag Clover (T. medium) - A Picture of Genomic Similarities and Differences.</title>
        <authorList>
            <person name="Dluhosova J."/>
            <person name="Istvanek J."/>
            <person name="Nedelnik J."/>
            <person name="Repkova J."/>
        </authorList>
    </citation>
    <scope>NUCLEOTIDE SEQUENCE [LARGE SCALE GENOMIC DNA]</scope>
    <source>
        <strain evidence="2">cv. 10/8</strain>
        <tissue evidence="1">Leaf</tissue>
    </source>
</reference>
<accession>A0A392MZB1</accession>
<comment type="caution">
    <text evidence="1">The sequence shown here is derived from an EMBL/GenBank/DDBJ whole genome shotgun (WGS) entry which is preliminary data.</text>
</comment>
<name>A0A392MZB1_9FABA</name>
<organism evidence="1 2">
    <name type="scientific">Trifolium medium</name>
    <dbReference type="NCBI Taxonomy" id="97028"/>
    <lineage>
        <taxon>Eukaryota</taxon>
        <taxon>Viridiplantae</taxon>
        <taxon>Streptophyta</taxon>
        <taxon>Embryophyta</taxon>
        <taxon>Tracheophyta</taxon>
        <taxon>Spermatophyta</taxon>
        <taxon>Magnoliopsida</taxon>
        <taxon>eudicotyledons</taxon>
        <taxon>Gunneridae</taxon>
        <taxon>Pentapetalae</taxon>
        <taxon>rosids</taxon>
        <taxon>fabids</taxon>
        <taxon>Fabales</taxon>
        <taxon>Fabaceae</taxon>
        <taxon>Papilionoideae</taxon>
        <taxon>50 kb inversion clade</taxon>
        <taxon>NPAAA clade</taxon>
        <taxon>Hologalegina</taxon>
        <taxon>IRL clade</taxon>
        <taxon>Trifolieae</taxon>
        <taxon>Trifolium</taxon>
    </lineage>
</organism>
<evidence type="ECO:0000313" key="2">
    <source>
        <dbReference type="Proteomes" id="UP000265520"/>
    </source>
</evidence>
<evidence type="ECO:0000313" key="1">
    <source>
        <dbReference type="EMBL" id="MCH92295.1"/>
    </source>
</evidence>
<dbReference type="Proteomes" id="UP000265520">
    <property type="component" value="Unassembled WGS sequence"/>
</dbReference>
<keyword evidence="2" id="KW-1185">Reference proteome</keyword>
<sequence length="50" mass="5436">MKPKDCLEISPGAKELAPRAKLRVLKQEIFLEISPGAKESGAWGEIAETV</sequence>
<gene>
    <name evidence="1" type="ORF">A2U01_0013232</name>
</gene>
<proteinExistence type="predicted"/>
<protein>
    <submittedName>
        <fullName evidence="1">Uncharacterized protein</fullName>
    </submittedName>
</protein>
<dbReference type="EMBL" id="LXQA010022388">
    <property type="protein sequence ID" value="MCH92295.1"/>
    <property type="molecule type" value="Genomic_DNA"/>
</dbReference>
<dbReference type="AlphaFoldDB" id="A0A392MZB1"/>